<dbReference type="Pfam" id="PF00578">
    <property type="entry name" value="AhpC-TSA"/>
    <property type="match status" value="1"/>
</dbReference>
<sequence length="185" mass="21766">MKYVLLIISMFLFNCNEQKKGEFKTDTIAKSDVENEAVNTQLPEEPLNIAVHDYAGLKPLINKKDDELHVVNFWATWCAPCVKELPYFEQLREEYADQNIDMLLVSLDFPKQYTTRLQPFLEKHNLKSEVVAFDDLDQNTWIPDINENWSGAIPATIIYKGNKRRFYEQSFTYEELKTEIDKFLN</sequence>
<dbReference type="PROSITE" id="PS00194">
    <property type="entry name" value="THIOREDOXIN_1"/>
    <property type="match status" value="1"/>
</dbReference>
<feature type="domain" description="Thioredoxin" evidence="2">
    <location>
        <begin position="18"/>
        <end position="185"/>
    </location>
</feature>
<keyword evidence="4" id="KW-1185">Reference proteome</keyword>
<evidence type="ECO:0000256" key="1">
    <source>
        <dbReference type="ARBA" id="ARBA00023284"/>
    </source>
</evidence>
<dbReference type="EMBL" id="JBHSAT010000004">
    <property type="protein sequence ID" value="MFC3877059.1"/>
    <property type="molecule type" value="Genomic_DNA"/>
</dbReference>
<dbReference type="Gene3D" id="3.40.30.10">
    <property type="entry name" value="Glutaredoxin"/>
    <property type="match status" value="1"/>
</dbReference>
<keyword evidence="1" id="KW-0676">Redox-active center</keyword>
<dbReference type="InterPro" id="IPR013766">
    <property type="entry name" value="Thioredoxin_domain"/>
</dbReference>
<dbReference type="InterPro" id="IPR036249">
    <property type="entry name" value="Thioredoxin-like_sf"/>
</dbReference>
<dbReference type="Proteomes" id="UP001595812">
    <property type="component" value="Unassembled WGS sequence"/>
</dbReference>
<evidence type="ECO:0000313" key="4">
    <source>
        <dbReference type="Proteomes" id="UP001595812"/>
    </source>
</evidence>
<dbReference type="RefSeq" id="WP_386098621.1">
    <property type="nucleotide sequence ID" value="NZ_JBHSAT010000004.1"/>
</dbReference>
<dbReference type="InterPro" id="IPR000866">
    <property type="entry name" value="AhpC/TSA"/>
</dbReference>
<dbReference type="SUPFAM" id="SSF52833">
    <property type="entry name" value="Thioredoxin-like"/>
    <property type="match status" value="1"/>
</dbReference>
<evidence type="ECO:0000259" key="2">
    <source>
        <dbReference type="PROSITE" id="PS51352"/>
    </source>
</evidence>
<dbReference type="PANTHER" id="PTHR42852:SF17">
    <property type="entry name" value="THIOREDOXIN-LIKE PROTEIN HI_1115"/>
    <property type="match status" value="1"/>
</dbReference>
<reference evidence="4" key="1">
    <citation type="journal article" date="2019" name="Int. J. Syst. Evol. Microbiol.">
        <title>The Global Catalogue of Microorganisms (GCM) 10K type strain sequencing project: providing services to taxonomists for standard genome sequencing and annotation.</title>
        <authorList>
            <consortium name="The Broad Institute Genomics Platform"/>
            <consortium name="The Broad Institute Genome Sequencing Center for Infectious Disease"/>
            <person name="Wu L."/>
            <person name="Ma J."/>
        </authorList>
    </citation>
    <scope>NUCLEOTIDE SEQUENCE [LARGE SCALE GENOMIC DNA]</scope>
    <source>
        <strain evidence="4">CECT 8979</strain>
    </source>
</reference>
<proteinExistence type="predicted"/>
<dbReference type="InterPro" id="IPR050553">
    <property type="entry name" value="Thioredoxin_ResA/DsbE_sf"/>
</dbReference>
<organism evidence="3 4">
    <name type="scientific">Winogradskyella maritima</name>
    <dbReference type="NCBI Taxonomy" id="1517766"/>
    <lineage>
        <taxon>Bacteria</taxon>
        <taxon>Pseudomonadati</taxon>
        <taxon>Bacteroidota</taxon>
        <taxon>Flavobacteriia</taxon>
        <taxon>Flavobacteriales</taxon>
        <taxon>Flavobacteriaceae</taxon>
        <taxon>Winogradskyella</taxon>
    </lineage>
</organism>
<protein>
    <submittedName>
        <fullName evidence="3">TlpA family protein disulfide reductase</fullName>
    </submittedName>
</protein>
<accession>A0ABV8AI29</accession>
<comment type="caution">
    <text evidence="3">The sequence shown here is derived from an EMBL/GenBank/DDBJ whole genome shotgun (WGS) entry which is preliminary data.</text>
</comment>
<dbReference type="CDD" id="cd02966">
    <property type="entry name" value="TlpA_like_family"/>
    <property type="match status" value="1"/>
</dbReference>
<gene>
    <name evidence="3" type="ORF">ACFOSX_07415</name>
</gene>
<dbReference type="PANTHER" id="PTHR42852">
    <property type="entry name" value="THIOL:DISULFIDE INTERCHANGE PROTEIN DSBE"/>
    <property type="match status" value="1"/>
</dbReference>
<evidence type="ECO:0000313" key="3">
    <source>
        <dbReference type="EMBL" id="MFC3877059.1"/>
    </source>
</evidence>
<dbReference type="PROSITE" id="PS51352">
    <property type="entry name" value="THIOREDOXIN_2"/>
    <property type="match status" value="1"/>
</dbReference>
<dbReference type="InterPro" id="IPR017937">
    <property type="entry name" value="Thioredoxin_CS"/>
</dbReference>
<name>A0ABV8AI29_9FLAO</name>